<proteinExistence type="predicted"/>
<protein>
    <recommendedName>
        <fullName evidence="3">Maturase K</fullName>
    </recommendedName>
</protein>
<dbReference type="AlphaFoldDB" id="A0AAV4XYJ1"/>
<evidence type="ECO:0008006" key="3">
    <source>
        <dbReference type="Google" id="ProtNLM"/>
    </source>
</evidence>
<keyword evidence="2" id="KW-1185">Reference proteome</keyword>
<name>A0AAV4XYJ1_CAEEX</name>
<dbReference type="Proteomes" id="UP001054945">
    <property type="component" value="Unassembled WGS sequence"/>
</dbReference>
<reference evidence="1 2" key="1">
    <citation type="submission" date="2021-06" db="EMBL/GenBank/DDBJ databases">
        <title>Caerostris extrusa draft genome.</title>
        <authorList>
            <person name="Kono N."/>
            <person name="Arakawa K."/>
        </authorList>
    </citation>
    <scope>NUCLEOTIDE SEQUENCE [LARGE SCALE GENOMIC DNA]</scope>
</reference>
<organism evidence="1 2">
    <name type="scientific">Caerostris extrusa</name>
    <name type="common">Bark spider</name>
    <name type="synonym">Caerostris bankana</name>
    <dbReference type="NCBI Taxonomy" id="172846"/>
    <lineage>
        <taxon>Eukaryota</taxon>
        <taxon>Metazoa</taxon>
        <taxon>Ecdysozoa</taxon>
        <taxon>Arthropoda</taxon>
        <taxon>Chelicerata</taxon>
        <taxon>Arachnida</taxon>
        <taxon>Araneae</taxon>
        <taxon>Araneomorphae</taxon>
        <taxon>Entelegynae</taxon>
        <taxon>Araneoidea</taxon>
        <taxon>Araneidae</taxon>
        <taxon>Caerostris</taxon>
    </lineage>
</organism>
<evidence type="ECO:0000313" key="1">
    <source>
        <dbReference type="EMBL" id="GIY99819.1"/>
    </source>
</evidence>
<comment type="caution">
    <text evidence="1">The sequence shown here is derived from an EMBL/GenBank/DDBJ whole genome shotgun (WGS) entry which is preliminary data.</text>
</comment>
<evidence type="ECO:0000313" key="2">
    <source>
        <dbReference type="Proteomes" id="UP001054945"/>
    </source>
</evidence>
<gene>
    <name evidence="1" type="ORF">CEXT_346751</name>
</gene>
<feature type="non-terminal residue" evidence="1">
    <location>
        <position position="1"/>
    </location>
</feature>
<accession>A0AAV4XYJ1</accession>
<dbReference type="EMBL" id="BPLR01018464">
    <property type="protein sequence ID" value="GIY99819.1"/>
    <property type="molecule type" value="Genomic_DNA"/>
</dbReference>
<sequence length="99" mass="11294">LRIAAGSRENRTHASEETGAYPFPRNYFKTYLIIDEKCSSRSSVLPINSLLMRLCLNYSLMESGKWVGSTSNQERGQSIYCPIASQQRYKPSILTYLHV</sequence>